<comment type="similarity">
    <text evidence="2 11">Belongs to the cation transport ATPase (P-type) (TC 3.A.3) family. Type IB subfamily.</text>
</comment>
<accession>A0A3G2E9B4</accession>
<dbReference type="InterPro" id="IPR051949">
    <property type="entry name" value="Cation_Transport_ATPase"/>
</dbReference>
<dbReference type="GO" id="GO:0046872">
    <property type="term" value="F:metal ion binding"/>
    <property type="evidence" value="ECO:0007669"/>
    <property type="project" value="UniProtKB-KW"/>
</dbReference>
<dbReference type="PROSITE" id="PS00154">
    <property type="entry name" value="ATPASE_E1_E2"/>
    <property type="match status" value="1"/>
</dbReference>
<dbReference type="SUPFAM" id="SSF81665">
    <property type="entry name" value="Calcium ATPase, transmembrane domain M"/>
    <property type="match status" value="1"/>
</dbReference>
<dbReference type="SUPFAM" id="SSF56784">
    <property type="entry name" value="HAD-like"/>
    <property type="match status" value="1"/>
</dbReference>
<dbReference type="Gene3D" id="1.20.1110.10">
    <property type="entry name" value="Calcium-transporting ATPase, transmembrane domain"/>
    <property type="match status" value="1"/>
</dbReference>
<dbReference type="GO" id="GO:0030001">
    <property type="term" value="P:metal ion transport"/>
    <property type="evidence" value="ECO:0007669"/>
    <property type="project" value="UniProtKB-ARBA"/>
</dbReference>
<evidence type="ECO:0000256" key="5">
    <source>
        <dbReference type="ARBA" id="ARBA00022741"/>
    </source>
</evidence>
<dbReference type="InterPro" id="IPR023214">
    <property type="entry name" value="HAD_sf"/>
</dbReference>
<dbReference type="Gene3D" id="3.40.1110.10">
    <property type="entry name" value="Calcium-transporting ATPase, cytoplasmic domain N"/>
    <property type="match status" value="1"/>
</dbReference>
<dbReference type="NCBIfam" id="TIGR01494">
    <property type="entry name" value="ATPase_P-type"/>
    <property type="match status" value="1"/>
</dbReference>
<dbReference type="PANTHER" id="PTHR43079:SF1">
    <property type="entry name" value="CADMIUM_ZINC-TRANSPORTING ATPASE HMA1, CHLOROPLASTIC-RELATED"/>
    <property type="match status" value="1"/>
</dbReference>
<evidence type="ECO:0000256" key="4">
    <source>
        <dbReference type="ARBA" id="ARBA00022723"/>
    </source>
</evidence>
<dbReference type="SFLD" id="SFLDS00003">
    <property type="entry name" value="Haloacid_Dehalogenase"/>
    <property type="match status" value="1"/>
</dbReference>
<dbReference type="Pfam" id="PF00122">
    <property type="entry name" value="E1-E2_ATPase"/>
    <property type="match status" value="1"/>
</dbReference>
<feature type="region of interest" description="Disordered" evidence="12">
    <location>
        <begin position="1"/>
        <end position="46"/>
    </location>
</feature>
<evidence type="ECO:0000256" key="2">
    <source>
        <dbReference type="ARBA" id="ARBA00006024"/>
    </source>
</evidence>
<evidence type="ECO:0000256" key="7">
    <source>
        <dbReference type="ARBA" id="ARBA00022842"/>
    </source>
</evidence>
<feature type="transmembrane region" description="Helical" evidence="11">
    <location>
        <begin position="331"/>
        <end position="355"/>
    </location>
</feature>
<evidence type="ECO:0000256" key="3">
    <source>
        <dbReference type="ARBA" id="ARBA00022692"/>
    </source>
</evidence>
<keyword evidence="4 11" id="KW-0479">Metal-binding</keyword>
<reference evidence="14 15" key="1">
    <citation type="submission" date="2018-10" db="EMBL/GenBank/DDBJ databases">
        <title>Effects of UV and annual dynamics of microbial communities in freshwater RAS systems.</title>
        <authorList>
            <person name="Bekkelund A.K."/>
            <person name="Hansen B.R."/>
            <person name="Stokken H."/>
            <person name="Eriksen B.F."/>
            <person name="Kashulin N.A."/>
        </authorList>
    </citation>
    <scope>NUCLEOTIDE SEQUENCE [LARGE SCALE GENOMIC DNA]</scope>
    <source>
        <strain evidence="14 15">BHSEK</strain>
    </source>
</reference>
<keyword evidence="3 11" id="KW-0812">Transmembrane</keyword>
<dbReference type="PRINTS" id="PR00119">
    <property type="entry name" value="CATATPASE"/>
</dbReference>
<dbReference type="SUPFAM" id="SSF81653">
    <property type="entry name" value="Calcium ATPase, transduction domain A"/>
    <property type="match status" value="1"/>
</dbReference>
<feature type="transmembrane region" description="Helical" evidence="11">
    <location>
        <begin position="646"/>
        <end position="664"/>
    </location>
</feature>
<keyword evidence="15" id="KW-1185">Reference proteome</keyword>
<feature type="domain" description="P-type ATPase A" evidence="13">
    <location>
        <begin position="164"/>
        <end position="280"/>
    </location>
</feature>
<keyword evidence="9 11" id="KW-1133">Transmembrane helix</keyword>
<feature type="transmembrane region" description="Helical" evidence="11">
    <location>
        <begin position="670"/>
        <end position="689"/>
    </location>
</feature>
<dbReference type="GO" id="GO:0005886">
    <property type="term" value="C:plasma membrane"/>
    <property type="evidence" value="ECO:0007669"/>
    <property type="project" value="UniProtKB-SubCell"/>
</dbReference>
<organism evidence="14 15">
    <name type="scientific">Janthinobacterium agaricidamnosum</name>
    <dbReference type="NCBI Taxonomy" id="55508"/>
    <lineage>
        <taxon>Bacteria</taxon>
        <taxon>Pseudomonadati</taxon>
        <taxon>Pseudomonadota</taxon>
        <taxon>Betaproteobacteria</taxon>
        <taxon>Burkholderiales</taxon>
        <taxon>Oxalobacteraceae</taxon>
        <taxon>Janthinobacterium</taxon>
    </lineage>
</organism>
<dbReference type="PANTHER" id="PTHR43079">
    <property type="entry name" value="PROBABLE CADMIUM/ZINC-TRANSPORTING ATPASE HMA1"/>
    <property type="match status" value="1"/>
</dbReference>
<evidence type="ECO:0000256" key="10">
    <source>
        <dbReference type="ARBA" id="ARBA00023136"/>
    </source>
</evidence>
<gene>
    <name evidence="14" type="ORF">D9M09_12600</name>
</gene>
<keyword evidence="10 11" id="KW-0472">Membrane</keyword>
<comment type="subcellular location">
    <subcellularLocation>
        <location evidence="11">Cell membrane</location>
    </subcellularLocation>
    <subcellularLocation>
        <location evidence="1">Membrane</location>
        <topology evidence="1">Multi-pass membrane protein</topology>
    </subcellularLocation>
</comment>
<evidence type="ECO:0000313" key="15">
    <source>
        <dbReference type="Proteomes" id="UP000279594"/>
    </source>
</evidence>
<evidence type="ECO:0000313" key="14">
    <source>
        <dbReference type="EMBL" id="AYM76543.1"/>
    </source>
</evidence>
<keyword evidence="8" id="KW-1278">Translocase</keyword>
<dbReference type="InterPro" id="IPR001757">
    <property type="entry name" value="P_typ_ATPase"/>
</dbReference>
<evidence type="ECO:0000256" key="11">
    <source>
        <dbReference type="RuleBase" id="RU362081"/>
    </source>
</evidence>
<feature type="transmembrane region" description="Helical" evidence="11">
    <location>
        <begin position="79"/>
        <end position="100"/>
    </location>
</feature>
<dbReference type="SFLD" id="SFLDF00027">
    <property type="entry name" value="p-type_atpase"/>
    <property type="match status" value="1"/>
</dbReference>
<dbReference type="Pfam" id="PF00702">
    <property type="entry name" value="Hydrolase"/>
    <property type="match status" value="1"/>
</dbReference>
<dbReference type="AlphaFoldDB" id="A0A3G2E9B4"/>
<keyword evidence="7" id="KW-0460">Magnesium</keyword>
<dbReference type="InterPro" id="IPR044492">
    <property type="entry name" value="P_typ_ATPase_HD_dom"/>
</dbReference>
<evidence type="ECO:0000256" key="1">
    <source>
        <dbReference type="ARBA" id="ARBA00004141"/>
    </source>
</evidence>
<dbReference type="EMBL" id="CP033019">
    <property type="protein sequence ID" value="AYM76543.1"/>
    <property type="molecule type" value="Genomic_DNA"/>
</dbReference>
<dbReference type="InterPro" id="IPR023299">
    <property type="entry name" value="ATPase_P-typ_cyto_dom_N"/>
</dbReference>
<evidence type="ECO:0000256" key="9">
    <source>
        <dbReference type="ARBA" id="ARBA00022989"/>
    </source>
</evidence>
<dbReference type="InterPro" id="IPR023298">
    <property type="entry name" value="ATPase_P-typ_TM_dom_sf"/>
</dbReference>
<keyword evidence="11" id="KW-1003">Cell membrane</keyword>
<dbReference type="CDD" id="cd07551">
    <property type="entry name" value="P-type_ATPase_HM_ZosA_PfeT-like"/>
    <property type="match status" value="1"/>
</dbReference>
<dbReference type="InterPro" id="IPR059000">
    <property type="entry name" value="ATPase_P-type_domA"/>
</dbReference>
<dbReference type="GO" id="GO:0015662">
    <property type="term" value="F:P-type ion transporter activity"/>
    <property type="evidence" value="ECO:0007669"/>
    <property type="project" value="UniProtKB-ARBA"/>
</dbReference>
<dbReference type="NCBIfam" id="TIGR01525">
    <property type="entry name" value="ATPase-IB_hvy"/>
    <property type="match status" value="1"/>
</dbReference>
<proteinExistence type="inferred from homology"/>
<dbReference type="GO" id="GO:0019829">
    <property type="term" value="F:ATPase-coupled monoatomic cation transmembrane transporter activity"/>
    <property type="evidence" value="ECO:0007669"/>
    <property type="project" value="InterPro"/>
</dbReference>
<dbReference type="RefSeq" id="WP_121669442.1">
    <property type="nucleotide sequence ID" value="NZ_CP033019.1"/>
</dbReference>
<dbReference type="Gene3D" id="2.70.150.10">
    <property type="entry name" value="Calcium-transporting ATPase, cytoplasmic transduction domain A"/>
    <property type="match status" value="1"/>
</dbReference>
<keyword evidence="5 11" id="KW-0547">Nucleotide-binding</keyword>
<evidence type="ECO:0000259" key="13">
    <source>
        <dbReference type="Pfam" id="PF00122"/>
    </source>
</evidence>
<dbReference type="InterPro" id="IPR027256">
    <property type="entry name" value="P-typ_ATPase_IB"/>
</dbReference>
<feature type="transmembrane region" description="Helical" evidence="11">
    <location>
        <begin position="57"/>
        <end position="73"/>
    </location>
</feature>
<sequence length="700" mass="73152">MNATKHPVEGGPEDKQPDKAAQAHDHPGQVASDHRPKDEHVGHDHAHGGALGENAELIFAGLSGVLLLAGWGIEKFSFGPSWLPTASFVAAYFFGGFFTAKEAIENIRARRFEIDTLMLVAAVGAAALGKWAEGALLLFLFSLGHSLEHYAMGRARRAIEALAKLAPETANVRRNGTMIELPVSQLQLGDIVIVRPNERLPADGVVTLGTSSVNQAPVTGESVPVDKQPASNPAEAVKAFDKVAAVNRVFAGTINGSGVIEVMVARRADQSTMARVVKMVADAETQRSPTQNFTEKFERIFVPAVLVLVTILLFAGVVVDEPFSDSFYRAMAVLVAASPCALAISVPSAVLSGVARAARGGVLVKGGAPLENLGTLTSIAFDKTGTLTEGKPKLTDAVAANGASEQELLSVAMAIEEHSDHPLASAVVVGAKERLGNSVIPVQASDIKSITGRGVQALVGEELVYIAKPVFFSETAGNVLPVDVLNADLKLVEAGRTTMIVLKGKRFLGVLGVMDTPRPVAGEVMAALRGLGIDRLIMISGDNQQVANAVAKSVGLTEARGDLMPEQKVEAIKELRDKHGKVAMVGDGVNDAPAMANATVGIAMGAAGSDVALETADVALMADDLAQLPFAVGLSRSTSRIIKQNLWVSLGVVAVLIPATIMGLNIGTAVIFHEGSTLLVVINALRLLVYGDVKSAKTIA</sequence>
<feature type="transmembrane region" description="Helical" evidence="11">
    <location>
        <begin position="300"/>
        <end position="319"/>
    </location>
</feature>
<dbReference type="Proteomes" id="UP000279594">
    <property type="component" value="Chromosome"/>
</dbReference>
<keyword evidence="6 11" id="KW-0067">ATP-binding</keyword>
<dbReference type="SFLD" id="SFLDG00002">
    <property type="entry name" value="C1.7:_P-type_atpase_like"/>
    <property type="match status" value="1"/>
</dbReference>
<evidence type="ECO:0000256" key="8">
    <source>
        <dbReference type="ARBA" id="ARBA00022967"/>
    </source>
</evidence>
<protein>
    <submittedName>
        <fullName evidence="14">Heavy metal translocating P-type ATPase</fullName>
    </submittedName>
</protein>
<evidence type="ECO:0000256" key="6">
    <source>
        <dbReference type="ARBA" id="ARBA00022840"/>
    </source>
</evidence>
<dbReference type="GO" id="GO:0005524">
    <property type="term" value="F:ATP binding"/>
    <property type="evidence" value="ECO:0007669"/>
    <property type="project" value="UniProtKB-UniRule"/>
</dbReference>
<dbReference type="InterPro" id="IPR008250">
    <property type="entry name" value="ATPase_P-typ_transduc_dom_A_sf"/>
</dbReference>
<dbReference type="GO" id="GO:0016887">
    <property type="term" value="F:ATP hydrolysis activity"/>
    <property type="evidence" value="ECO:0007669"/>
    <property type="project" value="InterPro"/>
</dbReference>
<evidence type="ECO:0000256" key="12">
    <source>
        <dbReference type="SAM" id="MobiDB-lite"/>
    </source>
</evidence>
<dbReference type="InterPro" id="IPR036412">
    <property type="entry name" value="HAD-like_sf"/>
</dbReference>
<dbReference type="Gene3D" id="3.40.50.1000">
    <property type="entry name" value="HAD superfamily/HAD-like"/>
    <property type="match status" value="1"/>
</dbReference>
<name>A0A3G2E9B4_9BURK</name>
<dbReference type="InterPro" id="IPR018303">
    <property type="entry name" value="ATPase_P-typ_P_site"/>
</dbReference>
<dbReference type="PRINTS" id="PR00120">
    <property type="entry name" value="HATPASE"/>
</dbReference>